<dbReference type="InterPro" id="IPR018193">
    <property type="entry name" value="Glyc_kinase_flavodox-like_fold"/>
</dbReference>
<organism evidence="4 5">
    <name type="scientific">Blepharisma stoltei</name>
    <dbReference type="NCBI Taxonomy" id="1481888"/>
    <lineage>
        <taxon>Eukaryota</taxon>
        <taxon>Sar</taxon>
        <taxon>Alveolata</taxon>
        <taxon>Ciliophora</taxon>
        <taxon>Postciliodesmatophora</taxon>
        <taxon>Heterotrichea</taxon>
        <taxon>Heterotrichida</taxon>
        <taxon>Blepharismidae</taxon>
        <taxon>Blepharisma</taxon>
    </lineage>
</organism>
<dbReference type="PANTHER" id="PTHR21599">
    <property type="entry name" value="GLYCERATE KINASE"/>
    <property type="match status" value="1"/>
</dbReference>
<dbReference type="GO" id="GO:0008887">
    <property type="term" value="F:glycerate kinase activity"/>
    <property type="evidence" value="ECO:0007669"/>
    <property type="project" value="InterPro"/>
</dbReference>
<evidence type="ECO:0000256" key="3">
    <source>
        <dbReference type="ARBA" id="ARBA00022777"/>
    </source>
</evidence>
<sequence>MNKRVLLAFTTFKDSMSAVEVCNVVEGKLLEIDSSLKITKIPLSDGGEGFLHTVENAFCGIEGSQFRYGRLEAIDPLGNMRNAEYGILEMNGDSIGVIEMAAMSGIEFVPFENRHPNFTTSHGTGQAILHLYSHENIRKILLGIGGSATVDAGISLLYALNCLEFEFEGGNPEFVTGKDLRRLKQILLSENSEILQELEITIACDVNNPLLGPRGATYVFGPQKGLKQDELEYYEETIKIISEKLKEIKNKDDIDVFPGSGAAGGIAAGLKSCFNKVKIEKGIDMIAETLRLNEIIQDFDYVFTGEGRYDQQTAGGKPVSKIKELVTNPIIICGMNSSEETFRVYDLASRFGKEHSMKNTKQCLELITQEIYENEIRPY</sequence>
<keyword evidence="3" id="KW-0418">Kinase</keyword>
<gene>
    <name evidence="4" type="ORF">BSTOLATCC_MIC11557</name>
</gene>
<evidence type="ECO:0000313" key="5">
    <source>
        <dbReference type="Proteomes" id="UP001162131"/>
    </source>
</evidence>
<protein>
    <recommendedName>
        <fullName evidence="6">Glycerate kinase</fullName>
    </recommendedName>
</protein>
<dbReference type="Gene3D" id="3.90.1510.10">
    <property type="entry name" value="Glycerate kinase, domain 2"/>
    <property type="match status" value="1"/>
</dbReference>
<dbReference type="SUPFAM" id="SSF110738">
    <property type="entry name" value="Glycerate kinase I"/>
    <property type="match status" value="1"/>
</dbReference>
<dbReference type="InterPro" id="IPR004381">
    <property type="entry name" value="Glycerate_kinase"/>
</dbReference>
<dbReference type="InterPro" id="IPR018197">
    <property type="entry name" value="Glycerate_kinase_RE-like"/>
</dbReference>
<evidence type="ECO:0000256" key="2">
    <source>
        <dbReference type="ARBA" id="ARBA00022679"/>
    </source>
</evidence>
<evidence type="ECO:0008006" key="6">
    <source>
        <dbReference type="Google" id="ProtNLM"/>
    </source>
</evidence>
<comment type="similarity">
    <text evidence="1">Belongs to the glycerate kinase type-1 family.</text>
</comment>
<name>A0AAU9II37_9CILI</name>
<dbReference type="Proteomes" id="UP001162131">
    <property type="component" value="Unassembled WGS sequence"/>
</dbReference>
<dbReference type="GO" id="GO:0031388">
    <property type="term" value="P:organic acid phosphorylation"/>
    <property type="evidence" value="ECO:0007669"/>
    <property type="project" value="InterPro"/>
</dbReference>
<proteinExistence type="inferred from homology"/>
<evidence type="ECO:0000256" key="1">
    <source>
        <dbReference type="ARBA" id="ARBA00006284"/>
    </source>
</evidence>
<accession>A0AAU9II37</accession>
<evidence type="ECO:0000313" key="4">
    <source>
        <dbReference type="EMBL" id="CAG9314555.1"/>
    </source>
</evidence>
<dbReference type="Pfam" id="PF02595">
    <property type="entry name" value="Gly_kinase"/>
    <property type="match status" value="1"/>
</dbReference>
<dbReference type="NCBIfam" id="TIGR00045">
    <property type="entry name" value="glycerate kinase"/>
    <property type="match status" value="1"/>
</dbReference>
<dbReference type="Gene3D" id="3.40.50.10350">
    <property type="entry name" value="Glycerate kinase, domain 1"/>
    <property type="match status" value="1"/>
</dbReference>
<dbReference type="InterPro" id="IPR036129">
    <property type="entry name" value="Glycerate_kinase_sf"/>
</dbReference>
<dbReference type="EMBL" id="CAJZBQ010000012">
    <property type="protein sequence ID" value="CAG9314555.1"/>
    <property type="molecule type" value="Genomic_DNA"/>
</dbReference>
<reference evidence="4" key="1">
    <citation type="submission" date="2021-09" db="EMBL/GenBank/DDBJ databases">
        <authorList>
            <consortium name="AG Swart"/>
            <person name="Singh M."/>
            <person name="Singh A."/>
            <person name="Seah K."/>
            <person name="Emmerich C."/>
        </authorList>
    </citation>
    <scope>NUCLEOTIDE SEQUENCE</scope>
    <source>
        <strain evidence="4">ATCC30299</strain>
    </source>
</reference>
<keyword evidence="2" id="KW-0808">Transferase</keyword>
<comment type="caution">
    <text evidence="4">The sequence shown here is derived from an EMBL/GenBank/DDBJ whole genome shotgun (WGS) entry which is preliminary data.</text>
</comment>
<dbReference type="PANTHER" id="PTHR21599:SF0">
    <property type="entry name" value="GLYCERATE KINASE"/>
    <property type="match status" value="1"/>
</dbReference>
<dbReference type="PIRSF" id="PIRSF006078">
    <property type="entry name" value="GlxK"/>
    <property type="match status" value="1"/>
</dbReference>
<dbReference type="AlphaFoldDB" id="A0AAU9II37"/>
<keyword evidence="5" id="KW-1185">Reference proteome</keyword>